<evidence type="ECO:0000256" key="1">
    <source>
        <dbReference type="SAM" id="SignalP"/>
    </source>
</evidence>
<dbReference type="InterPro" id="IPR045469">
    <property type="entry name" value="Nis1"/>
</dbReference>
<evidence type="ECO:0000313" key="3">
    <source>
        <dbReference type="Proteomes" id="UP001215151"/>
    </source>
</evidence>
<dbReference type="EMBL" id="JAPEVG010000014">
    <property type="protein sequence ID" value="KAJ8496506.1"/>
    <property type="molecule type" value="Genomic_DNA"/>
</dbReference>
<dbReference type="Pfam" id="PF19271">
    <property type="entry name" value="Nis1"/>
    <property type="match status" value="1"/>
</dbReference>
<protein>
    <submittedName>
        <fullName evidence="2">Uncharacterized protein</fullName>
    </submittedName>
</protein>
<dbReference type="Proteomes" id="UP001215151">
    <property type="component" value="Unassembled WGS sequence"/>
</dbReference>
<keyword evidence="1" id="KW-0732">Signal</keyword>
<feature type="signal peptide" evidence="1">
    <location>
        <begin position="1"/>
        <end position="18"/>
    </location>
</feature>
<sequence length="141" mass="14405">MKAAFVALAFAASALAQAVTIPLPPPGSIQMAGETIPVVVQKIASLTGSTDISVAIGIQTCPTGDCDDIPKSNIGTILFTGAYAPQLNAEGNDVETYLLGIPSDLPNGLALLSAAHFYILGASNMAELDIAHTTINITDSH</sequence>
<dbReference type="AlphaFoldDB" id="A0AAD7U4H2"/>
<accession>A0AAD7U4H2</accession>
<evidence type="ECO:0000313" key="2">
    <source>
        <dbReference type="EMBL" id="KAJ8496506.1"/>
    </source>
</evidence>
<reference evidence="2" key="1">
    <citation type="submission" date="2022-11" db="EMBL/GenBank/DDBJ databases">
        <title>Genome Sequence of Cubamyces cubensis.</title>
        <authorList>
            <person name="Buettner E."/>
        </authorList>
    </citation>
    <scope>NUCLEOTIDE SEQUENCE</scope>
    <source>
        <strain evidence="2">MPL-01</strain>
    </source>
</reference>
<gene>
    <name evidence="2" type="ORF">ONZ51_g1117</name>
</gene>
<feature type="chain" id="PRO_5042155900" evidence="1">
    <location>
        <begin position="19"/>
        <end position="141"/>
    </location>
</feature>
<comment type="caution">
    <text evidence="2">The sequence shown here is derived from an EMBL/GenBank/DDBJ whole genome shotgun (WGS) entry which is preliminary data.</text>
</comment>
<name>A0AAD7U4H2_9APHY</name>
<keyword evidence="3" id="KW-1185">Reference proteome</keyword>
<proteinExistence type="predicted"/>
<organism evidence="2 3">
    <name type="scientific">Trametes cubensis</name>
    <dbReference type="NCBI Taxonomy" id="1111947"/>
    <lineage>
        <taxon>Eukaryota</taxon>
        <taxon>Fungi</taxon>
        <taxon>Dikarya</taxon>
        <taxon>Basidiomycota</taxon>
        <taxon>Agaricomycotina</taxon>
        <taxon>Agaricomycetes</taxon>
        <taxon>Polyporales</taxon>
        <taxon>Polyporaceae</taxon>
        <taxon>Trametes</taxon>
    </lineage>
</organism>